<comment type="caution">
    <text evidence="1">The sequence shown here is derived from an EMBL/GenBank/DDBJ whole genome shotgun (WGS) entry which is preliminary data.</text>
</comment>
<organism evidence="1 2">
    <name type="scientific">Ixodes persulcatus</name>
    <name type="common">Taiga tick</name>
    <dbReference type="NCBI Taxonomy" id="34615"/>
    <lineage>
        <taxon>Eukaryota</taxon>
        <taxon>Metazoa</taxon>
        <taxon>Ecdysozoa</taxon>
        <taxon>Arthropoda</taxon>
        <taxon>Chelicerata</taxon>
        <taxon>Arachnida</taxon>
        <taxon>Acari</taxon>
        <taxon>Parasitiformes</taxon>
        <taxon>Ixodida</taxon>
        <taxon>Ixodoidea</taxon>
        <taxon>Ixodidae</taxon>
        <taxon>Ixodinae</taxon>
        <taxon>Ixodes</taxon>
    </lineage>
</organism>
<evidence type="ECO:0000313" key="2">
    <source>
        <dbReference type="Proteomes" id="UP000805193"/>
    </source>
</evidence>
<name>A0AC60NXM6_IXOPE</name>
<dbReference type="Proteomes" id="UP000805193">
    <property type="component" value="Unassembled WGS sequence"/>
</dbReference>
<gene>
    <name evidence="1" type="ORF">HPB47_010984</name>
</gene>
<dbReference type="EMBL" id="JABSTQ010011395">
    <property type="protein sequence ID" value="KAG0411894.1"/>
    <property type="molecule type" value="Genomic_DNA"/>
</dbReference>
<keyword evidence="2" id="KW-1185">Reference proteome</keyword>
<protein>
    <submittedName>
        <fullName evidence="1">Uncharacterized protein</fullName>
    </submittedName>
</protein>
<sequence length="101" mass="11151">MMPVFVCEPRVRKDAPASNCEERMSNRTRPHLTPDHLALRQTASSPSALKITSRQNNWSNEQVASTALPAQGCTEHRWTEADATNHPLQSDAAIASRDLAT</sequence>
<accession>A0AC60NXM6</accession>
<evidence type="ECO:0000313" key="1">
    <source>
        <dbReference type="EMBL" id="KAG0411894.1"/>
    </source>
</evidence>
<proteinExistence type="predicted"/>
<reference evidence="1 2" key="1">
    <citation type="journal article" date="2020" name="Cell">
        <title>Large-Scale Comparative Analyses of Tick Genomes Elucidate Their Genetic Diversity and Vector Capacities.</title>
        <authorList>
            <consortium name="Tick Genome and Microbiome Consortium (TIGMIC)"/>
            <person name="Jia N."/>
            <person name="Wang J."/>
            <person name="Shi W."/>
            <person name="Du L."/>
            <person name="Sun Y."/>
            <person name="Zhan W."/>
            <person name="Jiang J.F."/>
            <person name="Wang Q."/>
            <person name="Zhang B."/>
            <person name="Ji P."/>
            <person name="Bell-Sakyi L."/>
            <person name="Cui X.M."/>
            <person name="Yuan T.T."/>
            <person name="Jiang B.G."/>
            <person name="Yang W.F."/>
            <person name="Lam T.T."/>
            <person name="Chang Q.C."/>
            <person name="Ding S.J."/>
            <person name="Wang X.J."/>
            <person name="Zhu J.G."/>
            <person name="Ruan X.D."/>
            <person name="Zhao L."/>
            <person name="Wei J.T."/>
            <person name="Ye R.Z."/>
            <person name="Que T.C."/>
            <person name="Du C.H."/>
            <person name="Zhou Y.H."/>
            <person name="Cheng J.X."/>
            <person name="Dai P.F."/>
            <person name="Guo W.B."/>
            <person name="Han X.H."/>
            <person name="Huang E.J."/>
            <person name="Li L.F."/>
            <person name="Wei W."/>
            <person name="Gao Y.C."/>
            <person name="Liu J.Z."/>
            <person name="Shao H.Z."/>
            <person name="Wang X."/>
            <person name="Wang C.C."/>
            <person name="Yang T.C."/>
            <person name="Huo Q.B."/>
            <person name="Li W."/>
            <person name="Chen H.Y."/>
            <person name="Chen S.E."/>
            <person name="Zhou L.G."/>
            <person name="Ni X.B."/>
            <person name="Tian J.H."/>
            <person name="Sheng Y."/>
            <person name="Liu T."/>
            <person name="Pan Y.S."/>
            <person name="Xia L.Y."/>
            <person name="Li J."/>
            <person name="Zhao F."/>
            <person name="Cao W.C."/>
        </authorList>
    </citation>
    <scope>NUCLEOTIDE SEQUENCE [LARGE SCALE GENOMIC DNA]</scope>
    <source>
        <strain evidence="1">Iper-2018</strain>
    </source>
</reference>